<comment type="caution">
    <text evidence="1">The sequence shown here is derived from an EMBL/GenBank/DDBJ whole genome shotgun (WGS) entry which is preliminary data.</text>
</comment>
<proteinExistence type="predicted"/>
<accession>A0A4Q8L9W3</accession>
<sequence>MNRIRPLAHIQRFAYEHAGAFLDYEPRKKGERARFRGPGPSLGPRVTRRRYVISVNLTDSQGLIVLHHPLSPVLSHYQAKKMLRRVRLTIPQAGIVVWQGVL</sequence>
<organism evidence="1 2">
    <name type="scientific">Pseudoxanthomonas winnipegensis</name>
    <dbReference type="NCBI Taxonomy" id="2480810"/>
    <lineage>
        <taxon>Bacteria</taxon>
        <taxon>Pseudomonadati</taxon>
        <taxon>Pseudomonadota</taxon>
        <taxon>Gammaproteobacteria</taxon>
        <taxon>Lysobacterales</taxon>
        <taxon>Lysobacteraceae</taxon>
        <taxon>Pseudoxanthomonas</taxon>
    </lineage>
</organism>
<dbReference type="RefSeq" id="WP_130551061.1">
    <property type="nucleotide sequence ID" value="NZ_SHLZ01000012.1"/>
</dbReference>
<dbReference type="AlphaFoldDB" id="A0A4Q8L9W3"/>
<dbReference type="EMBL" id="SHMC01000003">
    <property type="protein sequence ID" value="TAA25427.1"/>
    <property type="molecule type" value="Genomic_DNA"/>
</dbReference>
<evidence type="ECO:0000313" key="2">
    <source>
        <dbReference type="Proteomes" id="UP000292627"/>
    </source>
</evidence>
<evidence type="ECO:0000313" key="1">
    <source>
        <dbReference type="EMBL" id="TAA25427.1"/>
    </source>
</evidence>
<gene>
    <name evidence="1" type="ORF">EA660_08180</name>
</gene>
<name>A0A4Q8L9W3_9GAMM</name>
<reference evidence="1 2" key="1">
    <citation type="submission" date="2019-02" db="EMBL/GenBank/DDBJ databases">
        <title>WGS of Pseudoxanthomonas species novum from clinical isolates.</title>
        <authorList>
            <person name="Bernier A.-M."/>
            <person name="Bernard K."/>
            <person name="Vachon A."/>
        </authorList>
    </citation>
    <scope>NUCLEOTIDE SEQUENCE [LARGE SCALE GENOMIC DNA]</scope>
    <source>
        <strain evidence="1 2">NML171200</strain>
    </source>
</reference>
<protein>
    <submittedName>
        <fullName evidence="1">Uncharacterized protein</fullName>
    </submittedName>
</protein>
<dbReference type="Proteomes" id="UP000292627">
    <property type="component" value="Unassembled WGS sequence"/>
</dbReference>